<dbReference type="Proteomes" id="UP000634206">
    <property type="component" value="Unassembled WGS sequence"/>
</dbReference>
<evidence type="ECO:0000256" key="1">
    <source>
        <dbReference type="SAM" id="Phobius"/>
    </source>
</evidence>
<evidence type="ECO:0000313" key="2">
    <source>
        <dbReference type="EMBL" id="MBK1854317.1"/>
    </source>
</evidence>
<accession>A0AAE2SBC3</accession>
<evidence type="ECO:0000313" key="3">
    <source>
        <dbReference type="Proteomes" id="UP000634206"/>
    </source>
</evidence>
<keyword evidence="1" id="KW-1133">Transmembrane helix</keyword>
<protein>
    <submittedName>
        <fullName evidence="2">Phage holin family protein</fullName>
    </submittedName>
</protein>
<feature type="transmembrane region" description="Helical" evidence="1">
    <location>
        <begin position="60"/>
        <end position="88"/>
    </location>
</feature>
<keyword evidence="3" id="KW-1185">Reference proteome</keyword>
<reference evidence="2" key="1">
    <citation type="submission" date="2021-01" db="EMBL/GenBank/DDBJ databases">
        <title>Modified the classification status of verrucomicrobia.</title>
        <authorList>
            <person name="Feng X."/>
        </authorList>
    </citation>
    <scope>NUCLEOTIDE SEQUENCE</scope>
    <source>
        <strain evidence="2">5K15</strain>
    </source>
</reference>
<dbReference type="EMBL" id="JAENIG010000002">
    <property type="protein sequence ID" value="MBK1854317.1"/>
    <property type="molecule type" value="Genomic_DNA"/>
</dbReference>
<feature type="transmembrane region" description="Helical" evidence="1">
    <location>
        <begin position="100"/>
        <end position="122"/>
    </location>
</feature>
<proteinExistence type="predicted"/>
<keyword evidence="1" id="KW-0472">Membrane</keyword>
<sequence>MAAHPHPDPTDRPSDFTPELGNAVDAPSDLKQALSGFFAARVELASIEAKEAAGFVSQKIVHAVIMAACGFFIWCLVLAGITGVLAPIVGGWLADSVAWLPGWCAVLFGLALLHAIVALICLMRLKKKPSEELFGLTRQELENDKQWLKRNK</sequence>
<keyword evidence="1" id="KW-0812">Transmembrane</keyword>
<dbReference type="RefSeq" id="WP_309488922.1">
    <property type="nucleotide sequence ID" value="NZ_JAENIG010000002.1"/>
</dbReference>
<comment type="caution">
    <text evidence="2">The sequence shown here is derived from an EMBL/GenBank/DDBJ whole genome shotgun (WGS) entry which is preliminary data.</text>
</comment>
<dbReference type="AlphaFoldDB" id="A0AAE2SBC3"/>
<dbReference type="Pfam" id="PF07332">
    <property type="entry name" value="Phage_holin_3_6"/>
    <property type="match status" value="1"/>
</dbReference>
<organism evidence="2 3">
    <name type="scientific">Oceaniferula flava</name>
    <dbReference type="NCBI Taxonomy" id="2800421"/>
    <lineage>
        <taxon>Bacteria</taxon>
        <taxon>Pseudomonadati</taxon>
        <taxon>Verrucomicrobiota</taxon>
        <taxon>Verrucomicrobiia</taxon>
        <taxon>Verrucomicrobiales</taxon>
        <taxon>Verrucomicrobiaceae</taxon>
        <taxon>Oceaniferula</taxon>
    </lineage>
</organism>
<dbReference type="InterPro" id="IPR009937">
    <property type="entry name" value="Phage_holin_3_6"/>
</dbReference>
<gene>
    <name evidence="2" type="ORF">JIN83_05075</name>
</gene>
<name>A0AAE2SBC3_9BACT</name>